<name>C0PI45_MAIZE</name>
<dbReference type="AlphaFoldDB" id="C0PI45"/>
<sequence length="112" mass="12601">MAYVQYRRLRKRAFHWLIKIDRFHGALHWLELNTNLDAMGALRRNSCRWVRFSCTYVGGQRLDSLGHALGAAVGAGGEPGEDPDHRLFAPPALAPSFLGVERSCPLFLSTQH</sequence>
<organism evidence="1">
    <name type="scientific">Zea mays</name>
    <name type="common">Maize</name>
    <dbReference type="NCBI Taxonomy" id="4577"/>
    <lineage>
        <taxon>Eukaryota</taxon>
        <taxon>Viridiplantae</taxon>
        <taxon>Streptophyta</taxon>
        <taxon>Embryophyta</taxon>
        <taxon>Tracheophyta</taxon>
        <taxon>Spermatophyta</taxon>
        <taxon>Magnoliopsida</taxon>
        <taxon>Liliopsida</taxon>
        <taxon>Poales</taxon>
        <taxon>Poaceae</taxon>
        <taxon>PACMAD clade</taxon>
        <taxon>Panicoideae</taxon>
        <taxon>Andropogonodae</taxon>
        <taxon>Andropogoneae</taxon>
        <taxon>Tripsacinae</taxon>
        <taxon>Zea</taxon>
    </lineage>
</organism>
<dbReference type="EMBL" id="BT067964">
    <property type="protein sequence ID" value="ACN34861.1"/>
    <property type="molecule type" value="mRNA"/>
</dbReference>
<evidence type="ECO:0000313" key="1">
    <source>
        <dbReference type="EMBL" id="ACN34861.1"/>
    </source>
</evidence>
<reference evidence="1" key="2">
    <citation type="submission" date="2012-06" db="EMBL/GenBank/DDBJ databases">
        <authorList>
            <person name="Yu Y."/>
            <person name="Currie J."/>
            <person name="Lomeli R."/>
            <person name="Angelova A."/>
            <person name="Collura K."/>
            <person name="Wissotski M."/>
            <person name="Campos D."/>
            <person name="Kudrna D."/>
            <person name="Golser W."/>
            <person name="Ashely E."/>
            <person name="Descour A."/>
            <person name="Fernandes J."/>
            <person name="Soderlund C."/>
            <person name="Walbot V."/>
        </authorList>
    </citation>
    <scope>NUCLEOTIDE SEQUENCE</scope>
    <source>
        <strain evidence="1">B73</strain>
    </source>
</reference>
<protein>
    <submittedName>
        <fullName evidence="1">Uncharacterized protein</fullName>
    </submittedName>
</protein>
<accession>C0PI45</accession>
<proteinExistence type="evidence at transcript level"/>
<reference evidence="1" key="1">
    <citation type="journal article" date="2009" name="PLoS Genet.">
        <title>Sequencing, mapping, and analysis of 27,455 maize full-length cDNAs.</title>
        <authorList>
            <person name="Soderlund C."/>
            <person name="Descour A."/>
            <person name="Kudrna D."/>
            <person name="Bomhoff M."/>
            <person name="Boyd L."/>
            <person name="Currie J."/>
            <person name="Angelova A."/>
            <person name="Collura K."/>
            <person name="Wissotski M."/>
            <person name="Ashley E."/>
            <person name="Morrow D."/>
            <person name="Fernandes J."/>
            <person name="Walbot V."/>
            <person name="Yu Y."/>
        </authorList>
    </citation>
    <scope>NUCLEOTIDE SEQUENCE</scope>
    <source>
        <strain evidence="1">B73</strain>
    </source>
</reference>